<evidence type="ECO:0000256" key="2">
    <source>
        <dbReference type="ARBA" id="ARBA00011358"/>
    </source>
</evidence>
<organism evidence="11 12">
    <name type="scientific">Plesiomonas shigelloides</name>
    <name type="common">Aeromonas shigelloides</name>
    <dbReference type="NCBI Taxonomy" id="703"/>
    <lineage>
        <taxon>Bacteria</taxon>
        <taxon>Pseudomonadati</taxon>
        <taxon>Pseudomonadota</taxon>
        <taxon>Gammaproteobacteria</taxon>
        <taxon>Enterobacterales</taxon>
        <taxon>Enterobacteriaceae</taxon>
        <taxon>Plesiomonas</taxon>
    </lineage>
</organism>
<gene>
    <name evidence="11" type="ORF">J2R62_06445</name>
</gene>
<keyword evidence="7 10" id="KW-0812">Transmembrane</keyword>
<comment type="caution">
    <text evidence="11">The sequence shown here is derived from an EMBL/GenBank/DDBJ whole genome shotgun (WGS) entry which is preliminary data.</text>
</comment>
<dbReference type="GO" id="GO:0031460">
    <property type="term" value="P:glycine betaine transport"/>
    <property type="evidence" value="ECO:0007669"/>
    <property type="project" value="TreeGrafter"/>
</dbReference>
<evidence type="ECO:0000256" key="4">
    <source>
        <dbReference type="ARBA" id="ARBA00022448"/>
    </source>
</evidence>
<comment type="similarity">
    <text evidence="10">Belongs to the drug/metabolite transporter (DMT) superfamily. Small multidrug resistance (SMR) (TC 2.A.7.1) family.</text>
</comment>
<evidence type="ECO:0000256" key="3">
    <source>
        <dbReference type="ARBA" id="ARBA00021112"/>
    </source>
</evidence>
<sequence>MLFAWMFLLLAIMTEVAGTSSINKIIENGSLASYLPMWLGISVSYFFLSKAIKRIPIGIAYALWEGVGVTLITLVSVFYFGYDLSLQEMVGLGLAVTGIVMVNAGESHPEQAEEGA</sequence>
<dbReference type="PANTHER" id="PTHR30561">
    <property type="entry name" value="SMR FAMILY PROTON-DEPENDENT DRUG EFFLUX TRANSPORTER SUGE"/>
    <property type="match status" value="1"/>
</dbReference>
<protein>
    <recommendedName>
        <fullName evidence="3">Spermidine export protein MdtJ</fullName>
    </recommendedName>
</protein>
<dbReference type="InterPro" id="IPR037185">
    <property type="entry name" value="EmrE-like"/>
</dbReference>
<accession>A0A2P1VSC1</accession>
<keyword evidence="4" id="KW-0813">Transport</keyword>
<dbReference type="Pfam" id="PF00893">
    <property type="entry name" value="Multi_Drug_Res"/>
    <property type="match status" value="1"/>
</dbReference>
<dbReference type="GeneID" id="69704426"/>
<dbReference type="AlphaFoldDB" id="A0A2P1VSC1"/>
<dbReference type="RefSeq" id="WP_010864691.1">
    <property type="nucleotide sequence ID" value="NZ_CP027852.1"/>
</dbReference>
<name>A0A2P1VSC1_PLESH</name>
<dbReference type="GO" id="GO:0015199">
    <property type="term" value="F:amino-acid betaine transmembrane transporter activity"/>
    <property type="evidence" value="ECO:0007669"/>
    <property type="project" value="TreeGrafter"/>
</dbReference>
<comment type="subcellular location">
    <subcellularLocation>
        <location evidence="1">Cell inner membrane</location>
        <topology evidence="1">Multi-pass membrane protein</topology>
    </subcellularLocation>
    <subcellularLocation>
        <location evidence="10">Cell membrane</location>
        <topology evidence="10">Multi-pass membrane protein</topology>
    </subcellularLocation>
</comment>
<dbReference type="Proteomes" id="UP000664658">
    <property type="component" value="Unassembled WGS sequence"/>
</dbReference>
<evidence type="ECO:0000256" key="6">
    <source>
        <dbReference type="ARBA" id="ARBA00022519"/>
    </source>
</evidence>
<evidence type="ECO:0000313" key="12">
    <source>
        <dbReference type="Proteomes" id="UP000664658"/>
    </source>
</evidence>
<keyword evidence="5" id="KW-1003">Cell membrane</keyword>
<comment type="subunit">
    <text evidence="2">Forms a complex with MdtI.</text>
</comment>
<dbReference type="GO" id="GO:1903711">
    <property type="term" value="P:spermidine transmembrane transport"/>
    <property type="evidence" value="ECO:0007669"/>
    <property type="project" value="TreeGrafter"/>
</dbReference>
<dbReference type="Gene3D" id="1.10.3730.20">
    <property type="match status" value="1"/>
</dbReference>
<dbReference type="GO" id="GO:0015297">
    <property type="term" value="F:antiporter activity"/>
    <property type="evidence" value="ECO:0007669"/>
    <property type="project" value="TreeGrafter"/>
</dbReference>
<evidence type="ECO:0000256" key="8">
    <source>
        <dbReference type="ARBA" id="ARBA00022989"/>
    </source>
</evidence>
<evidence type="ECO:0000256" key="1">
    <source>
        <dbReference type="ARBA" id="ARBA00004429"/>
    </source>
</evidence>
<keyword evidence="9" id="KW-0472">Membrane</keyword>
<reference evidence="11" key="1">
    <citation type="submission" date="2021-03" db="EMBL/GenBank/DDBJ databases">
        <title>Plesiomonas shigelloides zfcc0051, isolated from zebrafish feces.</title>
        <authorList>
            <person name="Vanderhoek Z."/>
            <person name="Gaulke C."/>
        </authorList>
    </citation>
    <scope>NUCLEOTIDE SEQUENCE</scope>
    <source>
        <strain evidence="11">Zfcc0051</strain>
    </source>
</reference>
<dbReference type="EMBL" id="JAFNAA010000005">
    <property type="protein sequence ID" value="MBO1107863.1"/>
    <property type="molecule type" value="Genomic_DNA"/>
</dbReference>
<dbReference type="InterPro" id="IPR045324">
    <property type="entry name" value="Small_multidrug_res"/>
</dbReference>
<evidence type="ECO:0000256" key="10">
    <source>
        <dbReference type="RuleBase" id="RU003942"/>
    </source>
</evidence>
<dbReference type="InterPro" id="IPR000390">
    <property type="entry name" value="Small_drug/metabolite_transptr"/>
</dbReference>
<dbReference type="SUPFAM" id="SSF103481">
    <property type="entry name" value="Multidrug resistance efflux transporter EmrE"/>
    <property type="match status" value="1"/>
</dbReference>
<dbReference type="GO" id="GO:0005886">
    <property type="term" value="C:plasma membrane"/>
    <property type="evidence" value="ECO:0007669"/>
    <property type="project" value="UniProtKB-SubCell"/>
</dbReference>
<evidence type="ECO:0000256" key="7">
    <source>
        <dbReference type="ARBA" id="ARBA00022692"/>
    </source>
</evidence>
<dbReference type="GO" id="GO:0015220">
    <property type="term" value="F:choline transmembrane transporter activity"/>
    <property type="evidence" value="ECO:0007669"/>
    <property type="project" value="TreeGrafter"/>
</dbReference>
<evidence type="ECO:0000256" key="9">
    <source>
        <dbReference type="ARBA" id="ARBA00023136"/>
    </source>
</evidence>
<evidence type="ECO:0000313" key="11">
    <source>
        <dbReference type="EMBL" id="MBO1107863.1"/>
    </source>
</evidence>
<dbReference type="PANTHER" id="PTHR30561:SF2">
    <property type="entry name" value="SPERMIDINE EXPORT PROTEIN MDTJ"/>
    <property type="match status" value="1"/>
</dbReference>
<proteinExistence type="inferred from homology"/>
<keyword evidence="6" id="KW-0997">Cell inner membrane</keyword>
<keyword evidence="8" id="KW-1133">Transmembrane helix</keyword>
<evidence type="ECO:0000256" key="5">
    <source>
        <dbReference type="ARBA" id="ARBA00022475"/>
    </source>
</evidence>